<gene>
    <name evidence="3" type="ORF">C2E21_6426</name>
</gene>
<feature type="region of interest" description="Disordered" evidence="1">
    <location>
        <begin position="1"/>
        <end position="24"/>
    </location>
</feature>
<evidence type="ECO:0000256" key="1">
    <source>
        <dbReference type="SAM" id="MobiDB-lite"/>
    </source>
</evidence>
<reference evidence="3 4" key="1">
    <citation type="journal article" date="2018" name="Plant J.">
        <title>Genome sequences of Chlorella sorokiniana UTEX 1602 and Micractinium conductrix SAG 241.80: implications to maltose excretion by a green alga.</title>
        <authorList>
            <person name="Arriola M.B."/>
            <person name="Velmurugan N."/>
            <person name="Zhang Y."/>
            <person name="Plunkett M.H."/>
            <person name="Hondzo H."/>
            <person name="Barney B.M."/>
        </authorList>
    </citation>
    <scope>NUCLEOTIDE SEQUENCE [LARGE SCALE GENOMIC DNA]</scope>
    <source>
        <strain evidence="4">UTEX 1602</strain>
    </source>
</reference>
<dbReference type="SUPFAM" id="SSF52266">
    <property type="entry name" value="SGNH hydrolase"/>
    <property type="match status" value="1"/>
</dbReference>
<keyword evidence="2" id="KW-0472">Membrane</keyword>
<name>A0A2P6TLV7_CHLSO</name>
<keyword evidence="2" id="KW-0812">Transmembrane</keyword>
<proteinExistence type="predicted"/>
<evidence type="ECO:0008006" key="5">
    <source>
        <dbReference type="Google" id="ProtNLM"/>
    </source>
</evidence>
<dbReference type="Proteomes" id="UP000239899">
    <property type="component" value="Unassembled WGS sequence"/>
</dbReference>
<keyword evidence="4" id="KW-1185">Reference proteome</keyword>
<protein>
    <recommendedName>
        <fullName evidence="5">SGNH hydrolase-type esterase domain-containing protein</fullName>
    </recommendedName>
</protein>
<sequence>MASEFITALRGKQEEQQRRGGSPRASLLSPATIYLLIGALLVGAVITMSPALVHRREDFQAITKLLPCVGEPAAAAAEQQAAAQPAPLIAQPPPLRTLSFPPEWQPLLTREERLRGISYWGSGGRLQRVAQKLLTGQPVKVFTLGGSVTSGGGSSSSTKLGYVPRFFEFLQHNFPHKEHVLENKAIAASTAFMYAACLQHHVPEDADLVTLEFSVNEKPDAPYPSPERRAFEQLLRRLLRLPGRPAVLVLHHWGWWNALGDGIDRGLFYSQPEGQLTAFSNYYDLPTLSLRSAAYHLMDAGLPKFQIGRVGLPQQPVFACHEAVIADWSLCRLSLQIGRVGLPQQHLFFEKGKVRVGPIPLATPETKNEYFYADATHPGNSGHQVLAELMAGALMRAVWEVQVEGGAVSDADRRQPPVSQDLPRPMVPFSRDELPGVCAMQEEFKPIVKKAKGFEYLPERPDADGFMRQKWGWRGTKPGDWAELEVDTRASDGSPPANTYIWLSHLASYQGMGTALVECVSGCKCERSILDGTWGREASLFTVMRFHVTRSPACRIRVTVLSQPGRKKQKGHKVTLAAIMVTHVPLGEGATEGSLGLVQNIGLSHDRGWKDR</sequence>
<dbReference type="AlphaFoldDB" id="A0A2P6TLV7"/>
<accession>A0A2P6TLV7</accession>
<evidence type="ECO:0000256" key="2">
    <source>
        <dbReference type="SAM" id="Phobius"/>
    </source>
</evidence>
<dbReference type="PANTHER" id="PTHR34407">
    <property type="entry name" value="EXPRESSED PROTEIN"/>
    <property type="match status" value="1"/>
</dbReference>
<dbReference type="PANTHER" id="PTHR34407:SF1">
    <property type="entry name" value="SGNH HYDROLASE-TYPE ESTERASE DOMAIN-CONTAINING PROTEIN"/>
    <property type="match status" value="1"/>
</dbReference>
<dbReference type="OrthoDB" id="544608at2759"/>
<organism evidence="3 4">
    <name type="scientific">Chlorella sorokiniana</name>
    <name type="common">Freshwater green alga</name>
    <dbReference type="NCBI Taxonomy" id="3076"/>
    <lineage>
        <taxon>Eukaryota</taxon>
        <taxon>Viridiplantae</taxon>
        <taxon>Chlorophyta</taxon>
        <taxon>core chlorophytes</taxon>
        <taxon>Trebouxiophyceae</taxon>
        <taxon>Chlorellales</taxon>
        <taxon>Chlorellaceae</taxon>
        <taxon>Chlorella clade</taxon>
        <taxon>Chlorella</taxon>
    </lineage>
</organism>
<comment type="caution">
    <text evidence="3">The sequence shown here is derived from an EMBL/GenBank/DDBJ whole genome shotgun (WGS) entry which is preliminary data.</text>
</comment>
<evidence type="ECO:0000313" key="4">
    <source>
        <dbReference type="Proteomes" id="UP000239899"/>
    </source>
</evidence>
<feature type="transmembrane region" description="Helical" evidence="2">
    <location>
        <begin position="31"/>
        <end position="53"/>
    </location>
</feature>
<evidence type="ECO:0000313" key="3">
    <source>
        <dbReference type="EMBL" id="PRW45268.1"/>
    </source>
</evidence>
<dbReference type="EMBL" id="LHPG02000012">
    <property type="protein sequence ID" value="PRW45268.1"/>
    <property type="molecule type" value="Genomic_DNA"/>
</dbReference>
<keyword evidence="2" id="KW-1133">Transmembrane helix</keyword>